<keyword evidence="2" id="KW-0812">Transmembrane</keyword>
<name>A0A4R8A768_9FIRM</name>
<protein>
    <recommendedName>
        <fullName evidence="6">Leucine rich repeat (LRR) protein</fullName>
    </recommendedName>
</protein>
<dbReference type="EMBL" id="SODD01000001">
    <property type="protein sequence ID" value="TDW26329.1"/>
    <property type="molecule type" value="Genomic_DNA"/>
</dbReference>
<keyword evidence="5" id="KW-1185">Reference proteome</keyword>
<reference evidence="4 5" key="1">
    <citation type="submission" date="2019-03" db="EMBL/GenBank/DDBJ databases">
        <title>Genomic Encyclopedia of Type Strains, Phase IV (KMG-IV): sequencing the most valuable type-strain genomes for metagenomic binning, comparative biology and taxonomic classification.</title>
        <authorList>
            <person name="Goeker M."/>
        </authorList>
    </citation>
    <scope>NUCLEOTIDE SEQUENCE [LARGE SCALE GENOMIC DNA]</scope>
    <source>
        <strain evidence="4 5">DSM 28867</strain>
    </source>
</reference>
<keyword evidence="2" id="KW-0472">Membrane</keyword>
<comment type="caution">
    <text evidence="4">The sequence shown here is derived from an EMBL/GenBank/DDBJ whole genome shotgun (WGS) entry which is preliminary data.</text>
</comment>
<keyword evidence="2" id="KW-1133">Transmembrane helix</keyword>
<feature type="transmembrane region" description="Helical" evidence="2">
    <location>
        <begin position="442"/>
        <end position="462"/>
    </location>
</feature>
<gene>
    <name evidence="4" type="ORF">EDD63_10144</name>
</gene>
<feature type="signal peptide" evidence="3">
    <location>
        <begin position="1"/>
        <end position="25"/>
    </location>
</feature>
<evidence type="ECO:0000313" key="5">
    <source>
        <dbReference type="Proteomes" id="UP000294743"/>
    </source>
</evidence>
<accession>A0A4R8A768</accession>
<feature type="region of interest" description="Disordered" evidence="1">
    <location>
        <begin position="385"/>
        <end position="416"/>
    </location>
</feature>
<evidence type="ECO:0000256" key="2">
    <source>
        <dbReference type="SAM" id="Phobius"/>
    </source>
</evidence>
<evidence type="ECO:0000256" key="1">
    <source>
        <dbReference type="SAM" id="MobiDB-lite"/>
    </source>
</evidence>
<evidence type="ECO:0000313" key="4">
    <source>
        <dbReference type="EMBL" id="TDW26329.1"/>
    </source>
</evidence>
<proteinExistence type="predicted"/>
<feature type="chain" id="PRO_5020348101" description="Leucine rich repeat (LRR) protein" evidence="3">
    <location>
        <begin position="26"/>
        <end position="467"/>
    </location>
</feature>
<dbReference type="Proteomes" id="UP000294743">
    <property type="component" value="Unassembled WGS sequence"/>
</dbReference>
<evidence type="ECO:0008006" key="6">
    <source>
        <dbReference type="Google" id="ProtNLM"/>
    </source>
</evidence>
<feature type="compositionally biased region" description="Basic and acidic residues" evidence="1">
    <location>
        <begin position="392"/>
        <end position="408"/>
    </location>
</feature>
<sequence>MNLLLKSVAVLSLSLGIMQPTTVSAKTMEPVTEPEAMSIAIDERNFPDESLRALVRDKVESDTLTSENVKNFDGTLVISASTHDVKNFAGIEHLGIDTLLIAGYTQESLELPSGLHTKMVMVVGATNLKKVSRTDLGIPTHVYFEDCSSLESIDISSIEMGGKLEIINASVLQSIVMPELFAGSISIFNAPNLTTMTNFVKPTQLELEDVSLTDENFDLSVVETLTLFNTNFSNPKLLAENSILTVAKLGGNAFPYVETKGAIKVIDYRDTSNTSGLYTNLVRSNAIELEAEEIEGGFKVTIPGIDMDRVMLHKDSNWEKEGSDSFVLKADELEALNYYYQFCKKKVNARSLNADGYEVGEAAYRTTHIFVVSKVTLKQVIDPVDPTPIDPKPIDPKPIDPKPVDPKPVDPTPTTPVIELPVKMPEKDLTSEPSVATADTTAVSSSLVLLALSGLVCAYAGVKKKRT</sequence>
<organism evidence="4 5">
    <name type="scientific">Breznakia blatticola</name>
    <dbReference type="NCBI Taxonomy" id="1754012"/>
    <lineage>
        <taxon>Bacteria</taxon>
        <taxon>Bacillati</taxon>
        <taxon>Bacillota</taxon>
        <taxon>Erysipelotrichia</taxon>
        <taxon>Erysipelotrichales</taxon>
        <taxon>Erysipelotrichaceae</taxon>
        <taxon>Breznakia</taxon>
    </lineage>
</organism>
<dbReference type="RefSeq" id="WP_134167263.1">
    <property type="nucleotide sequence ID" value="NZ_SODD01000001.1"/>
</dbReference>
<keyword evidence="3" id="KW-0732">Signal</keyword>
<evidence type="ECO:0000256" key="3">
    <source>
        <dbReference type="SAM" id="SignalP"/>
    </source>
</evidence>
<dbReference type="AlphaFoldDB" id="A0A4R8A768"/>